<keyword evidence="3" id="KW-0813">Transport</keyword>
<comment type="subcellular location">
    <subcellularLocation>
        <location evidence="1">Cell membrane</location>
        <topology evidence="1">Multi-pass membrane protein</topology>
    </subcellularLocation>
</comment>
<keyword evidence="8" id="KW-0406">Ion transport</keyword>
<keyword evidence="6 12" id="KW-1133">Transmembrane helix</keyword>
<evidence type="ECO:0000256" key="1">
    <source>
        <dbReference type="ARBA" id="ARBA00004651"/>
    </source>
</evidence>
<dbReference type="GO" id="GO:0006814">
    <property type="term" value="P:sodium ion transport"/>
    <property type="evidence" value="ECO:0007669"/>
    <property type="project" value="UniProtKB-KW"/>
</dbReference>
<feature type="transmembrane region" description="Helical" evidence="12">
    <location>
        <begin position="6"/>
        <end position="24"/>
    </location>
</feature>
<feature type="transmembrane region" description="Helical" evidence="12">
    <location>
        <begin position="325"/>
        <end position="350"/>
    </location>
</feature>
<dbReference type="InterPro" id="IPR001734">
    <property type="entry name" value="Na/solute_symporter"/>
</dbReference>
<gene>
    <name evidence="13" type="ORF">ENJ89_00835</name>
</gene>
<dbReference type="Proteomes" id="UP000886124">
    <property type="component" value="Unassembled WGS sequence"/>
</dbReference>
<keyword evidence="7" id="KW-0915">Sodium</keyword>
<evidence type="ECO:0000256" key="3">
    <source>
        <dbReference type="ARBA" id="ARBA00022448"/>
    </source>
</evidence>
<evidence type="ECO:0000256" key="2">
    <source>
        <dbReference type="ARBA" id="ARBA00006434"/>
    </source>
</evidence>
<organism evidence="13">
    <name type="scientific">Caldithrix abyssi</name>
    <dbReference type="NCBI Taxonomy" id="187145"/>
    <lineage>
        <taxon>Bacteria</taxon>
        <taxon>Pseudomonadati</taxon>
        <taxon>Calditrichota</taxon>
        <taxon>Calditrichia</taxon>
        <taxon>Calditrichales</taxon>
        <taxon>Calditrichaceae</taxon>
        <taxon>Caldithrix</taxon>
    </lineage>
</organism>
<evidence type="ECO:0000256" key="4">
    <source>
        <dbReference type="ARBA" id="ARBA00022475"/>
    </source>
</evidence>
<evidence type="ECO:0000256" key="8">
    <source>
        <dbReference type="ARBA" id="ARBA00023065"/>
    </source>
</evidence>
<dbReference type="GO" id="GO:0005886">
    <property type="term" value="C:plasma membrane"/>
    <property type="evidence" value="ECO:0007669"/>
    <property type="project" value="UniProtKB-SubCell"/>
</dbReference>
<evidence type="ECO:0000313" key="13">
    <source>
        <dbReference type="EMBL" id="HHJ51713.1"/>
    </source>
</evidence>
<dbReference type="CDD" id="cd11493">
    <property type="entry name" value="SLC5sbd_NIS-like_u1"/>
    <property type="match status" value="1"/>
</dbReference>
<feature type="transmembrane region" description="Helical" evidence="12">
    <location>
        <begin position="281"/>
        <end position="305"/>
    </location>
</feature>
<proteinExistence type="inferred from homology"/>
<feature type="transmembrane region" description="Helical" evidence="12">
    <location>
        <begin position="36"/>
        <end position="54"/>
    </location>
</feature>
<feature type="transmembrane region" description="Helical" evidence="12">
    <location>
        <begin position="445"/>
        <end position="465"/>
    </location>
</feature>
<dbReference type="PANTHER" id="PTHR42985:SF47">
    <property type="entry name" value="INTEGRAL MEMBRANE TRANSPORT PROTEIN"/>
    <property type="match status" value="1"/>
</dbReference>
<evidence type="ECO:0000256" key="12">
    <source>
        <dbReference type="SAM" id="Phobius"/>
    </source>
</evidence>
<dbReference type="Gene3D" id="1.20.1730.10">
    <property type="entry name" value="Sodium/glucose cotransporter"/>
    <property type="match status" value="1"/>
</dbReference>
<feature type="transmembrane region" description="Helical" evidence="12">
    <location>
        <begin position="412"/>
        <end position="433"/>
    </location>
</feature>
<feature type="transmembrane region" description="Helical" evidence="12">
    <location>
        <begin position="74"/>
        <end position="99"/>
    </location>
</feature>
<dbReference type="PANTHER" id="PTHR42985">
    <property type="entry name" value="SODIUM-COUPLED MONOCARBOXYLATE TRANSPORTER"/>
    <property type="match status" value="1"/>
</dbReference>
<evidence type="ECO:0000256" key="9">
    <source>
        <dbReference type="ARBA" id="ARBA00023136"/>
    </source>
</evidence>
<keyword evidence="10" id="KW-0739">Sodium transport</keyword>
<evidence type="ECO:0000256" key="6">
    <source>
        <dbReference type="ARBA" id="ARBA00022989"/>
    </source>
</evidence>
<accession>A0A7V5PMH9</accession>
<dbReference type="InterPro" id="IPR038377">
    <property type="entry name" value="Na/Glc_symporter_sf"/>
</dbReference>
<keyword evidence="4" id="KW-1003">Cell membrane</keyword>
<dbReference type="Pfam" id="PF00474">
    <property type="entry name" value="SSF"/>
    <property type="match status" value="1"/>
</dbReference>
<dbReference type="EMBL" id="DROD01000058">
    <property type="protein sequence ID" value="HHJ51713.1"/>
    <property type="molecule type" value="Genomic_DNA"/>
</dbReference>
<name>A0A7V5PMH9_CALAY</name>
<feature type="transmembrane region" description="Helical" evidence="12">
    <location>
        <begin position="242"/>
        <end position="260"/>
    </location>
</feature>
<feature type="transmembrane region" description="Helical" evidence="12">
    <location>
        <begin position="160"/>
        <end position="179"/>
    </location>
</feature>
<feature type="transmembrane region" description="Helical" evidence="12">
    <location>
        <begin position="385"/>
        <end position="406"/>
    </location>
</feature>
<dbReference type="AlphaFoldDB" id="A0A7V5PMH9"/>
<sequence>MGISIVDGVIIVGYLILVALLGSFSGGKQRTVKDYFLGGTSVPWWAVAFSIVAAETSSLTFISVPGVAYLTNLTFLQLTFGYLVARILVAIFFLPAYKAGKIQTAYAFLGERFGYRTQRFASVVFLFTRVAADGVRLFATAIPLAIILKASPWFADWSNFQIYFASIIVIALVSLIYTYTGGMKGVIWTDVLQMTIYLGGAFIALFILWRHLPTDFTIPAAKWQVFNFDFGHSIGEFFRKPYTFLGALVGGTFLSMASHGTDQLIVQRLLSTKTLRDSQKAIVTSALLVMFQFALFLVVGLLLYAFYHGISISNPAAPFHKPDEIFPYFIIHNLPIGVKGIIVAGLFAAAMSTLAGSMSSLSGSAMLDLFKPIFKKEMNDKQEVLISRIFTIVAAVILISVAFLFITMSKSVVEIALGIASITYGGLLGVFLLGLFSKGVRETPAIIGFATGLVAMLGVSVVPIILGRPPFVHWTWYVLIGTTVTIGVGIAADRLIKREPA</sequence>
<reference evidence="13" key="1">
    <citation type="journal article" date="2020" name="mSystems">
        <title>Genome- and Community-Level Interaction Insights into Carbon Utilization and Element Cycling Functions of Hydrothermarchaeota in Hydrothermal Sediment.</title>
        <authorList>
            <person name="Zhou Z."/>
            <person name="Liu Y."/>
            <person name="Xu W."/>
            <person name="Pan J."/>
            <person name="Luo Z.H."/>
            <person name="Li M."/>
        </authorList>
    </citation>
    <scope>NUCLEOTIDE SEQUENCE [LARGE SCALE GENOMIC DNA]</scope>
    <source>
        <strain evidence="13">HyVt-527</strain>
    </source>
</reference>
<feature type="transmembrane region" description="Helical" evidence="12">
    <location>
        <begin position="471"/>
        <end position="492"/>
    </location>
</feature>
<feature type="transmembrane region" description="Helical" evidence="12">
    <location>
        <begin position="120"/>
        <end position="148"/>
    </location>
</feature>
<keyword evidence="9 12" id="KW-0472">Membrane</keyword>
<dbReference type="InterPro" id="IPR051163">
    <property type="entry name" value="Sodium:Solute_Symporter_SSF"/>
</dbReference>
<evidence type="ECO:0000256" key="5">
    <source>
        <dbReference type="ARBA" id="ARBA00022692"/>
    </source>
</evidence>
<protein>
    <submittedName>
        <fullName evidence="13">Sodium:solute symporter</fullName>
    </submittedName>
</protein>
<feature type="transmembrane region" description="Helical" evidence="12">
    <location>
        <begin position="191"/>
        <end position="209"/>
    </location>
</feature>
<dbReference type="GO" id="GO:0015293">
    <property type="term" value="F:symporter activity"/>
    <property type="evidence" value="ECO:0007669"/>
    <property type="project" value="TreeGrafter"/>
</dbReference>
<evidence type="ECO:0000256" key="11">
    <source>
        <dbReference type="RuleBase" id="RU362091"/>
    </source>
</evidence>
<comment type="similarity">
    <text evidence="2 11">Belongs to the sodium:solute symporter (SSF) (TC 2.A.21) family.</text>
</comment>
<keyword evidence="5 12" id="KW-0812">Transmembrane</keyword>
<evidence type="ECO:0000256" key="7">
    <source>
        <dbReference type="ARBA" id="ARBA00023053"/>
    </source>
</evidence>
<evidence type="ECO:0000256" key="10">
    <source>
        <dbReference type="ARBA" id="ARBA00023201"/>
    </source>
</evidence>
<dbReference type="NCBIfam" id="TIGR00813">
    <property type="entry name" value="sss"/>
    <property type="match status" value="1"/>
</dbReference>
<comment type="caution">
    <text evidence="13">The sequence shown here is derived from an EMBL/GenBank/DDBJ whole genome shotgun (WGS) entry which is preliminary data.</text>
</comment>
<dbReference type="PROSITE" id="PS50283">
    <property type="entry name" value="NA_SOLUT_SYMP_3"/>
    <property type="match status" value="1"/>
</dbReference>